<gene>
    <name evidence="3" type="ORF">EYB53_007570</name>
</gene>
<evidence type="ECO:0000313" key="3">
    <source>
        <dbReference type="EMBL" id="MBP1465561.1"/>
    </source>
</evidence>
<evidence type="ECO:0000313" key="4">
    <source>
        <dbReference type="Proteomes" id="UP001193081"/>
    </source>
</evidence>
<dbReference type="PANTHER" id="PTHR43459">
    <property type="entry name" value="ENOYL-COA HYDRATASE"/>
    <property type="match status" value="1"/>
</dbReference>
<dbReference type="PANTHER" id="PTHR43459:SF1">
    <property type="entry name" value="EG:BACN32G11.4 PROTEIN"/>
    <property type="match status" value="1"/>
</dbReference>
<dbReference type="InterPro" id="IPR029045">
    <property type="entry name" value="ClpP/crotonase-like_dom_sf"/>
</dbReference>
<organism evidence="3 4">
    <name type="scientific">Candidatus Chloroploca mongolica</name>
    <dbReference type="NCBI Taxonomy" id="2528176"/>
    <lineage>
        <taxon>Bacteria</taxon>
        <taxon>Bacillati</taxon>
        <taxon>Chloroflexota</taxon>
        <taxon>Chloroflexia</taxon>
        <taxon>Chloroflexales</taxon>
        <taxon>Chloroflexineae</taxon>
        <taxon>Oscillochloridaceae</taxon>
        <taxon>Candidatus Chloroploca</taxon>
    </lineage>
</organism>
<dbReference type="CDD" id="cd06558">
    <property type="entry name" value="crotonase-like"/>
    <property type="match status" value="1"/>
</dbReference>
<dbReference type="Gene3D" id="3.90.226.10">
    <property type="entry name" value="2-enoyl-CoA Hydratase, Chain A, domain 1"/>
    <property type="match status" value="1"/>
</dbReference>
<dbReference type="EMBL" id="SIJK02000010">
    <property type="protein sequence ID" value="MBP1465561.1"/>
    <property type="molecule type" value="Genomic_DNA"/>
</dbReference>
<dbReference type="InterPro" id="IPR018376">
    <property type="entry name" value="Enoyl-CoA_hyd/isom_CS"/>
</dbReference>
<accession>A0ABS4D7Z3</accession>
<comment type="similarity">
    <text evidence="1 2">Belongs to the enoyl-CoA hydratase/isomerase family.</text>
</comment>
<evidence type="ECO:0000256" key="2">
    <source>
        <dbReference type="RuleBase" id="RU003707"/>
    </source>
</evidence>
<dbReference type="PROSITE" id="PS00166">
    <property type="entry name" value="ENOYL_COA_HYDRATASE"/>
    <property type="match status" value="1"/>
</dbReference>
<protein>
    <submittedName>
        <fullName evidence="3">Enoyl-CoA hydratase/isomerase family protein</fullName>
    </submittedName>
</protein>
<dbReference type="Gene3D" id="1.10.12.10">
    <property type="entry name" value="Lyase 2-enoyl-coa Hydratase, Chain A, domain 2"/>
    <property type="match status" value="1"/>
</dbReference>
<dbReference type="RefSeq" id="WP_135477604.1">
    <property type="nucleotide sequence ID" value="NZ_SIJK02000010.1"/>
</dbReference>
<dbReference type="SUPFAM" id="SSF52096">
    <property type="entry name" value="ClpP/crotonase"/>
    <property type="match status" value="1"/>
</dbReference>
<reference evidence="3 4" key="1">
    <citation type="submission" date="2021-03" db="EMBL/GenBank/DDBJ databases">
        <authorList>
            <person name="Grouzdev D.S."/>
        </authorList>
    </citation>
    <scope>NUCLEOTIDE SEQUENCE [LARGE SCALE GENOMIC DNA]</scope>
    <source>
        <strain evidence="3 4">M50-1</strain>
    </source>
</reference>
<proteinExistence type="inferred from homology"/>
<sequence>MGNEATVLYSVHDGVATLTLNRPEVYHALNAQMHADLMAGLAMAEDDQSVRAVILTGTDQAFCSGQDLREFPAEGTVEMIGERLRESYNPLVRKLQTLPKPILAAINGVAAGAGLSLALACDLRLAGQQARLVVAFARIGLIPDCGMLYTLPHLVGHARAFELAALGGELDATTAMAWGMVNRVVPDEEVPTAAQALAAQLAHGPATAIRLIKAGLAESRHASLDAMLDYELHAQQIAGAHPDFREGVAAFVQKRAARFH</sequence>
<name>A0ABS4D7Z3_9CHLR</name>
<comment type="caution">
    <text evidence="3">The sequence shown here is derived from an EMBL/GenBank/DDBJ whole genome shotgun (WGS) entry which is preliminary data.</text>
</comment>
<keyword evidence="4" id="KW-1185">Reference proteome</keyword>
<dbReference type="InterPro" id="IPR014748">
    <property type="entry name" value="Enoyl-CoA_hydra_C"/>
</dbReference>
<dbReference type="InterPro" id="IPR001753">
    <property type="entry name" value="Enoyl-CoA_hydra/iso"/>
</dbReference>
<evidence type="ECO:0000256" key="1">
    <source>
        <dbReference type="ARBA" id="ARBA00005254"/>
    </source>
</evidence>
<dbReference type="Pfam" id="PF00378">
    <property type="entry name" value="ECH_1"/>
    <property type="match status" value="1"/>
</dbReference>
<dbReference type="Proteomes" id="UP001193081">
    <property type="component" value="Unassembled WGS sequence"/>
</dbReference>